<evidence type="ECO:0000313" key="8">
    <source>
        <dbReference type="EMBL" id="CAL6093205.1"/>
    </source>
</evidence>
<comment type="caution">
    <text evidence="3">The sequence shown here is derived from an EMBL/GenBank/DDBJ whole genome shotgun (WGS) entry which is preliminary data.</text>
</comment>
<keyword evidence="9" id="KW-1185">Reference proteome</keyword>
<accession>A0AA86PSR5</accession>
<comment type="similarity">
    <text evidence="1">Belongs to the WD repeat LST8 family.</text>
</comment>
<dbReference type="SMART" id="SM00320">
    <property type="entry name" value="WD40"/>
    <property type="match status" value="4"/>
</dbReference>
<proteinExistence type="inferred from homology"/>
<name>A0AA86PSR5_9EUKA</name>
<keyword evidence="2" id="KW-0853">WD repeat</keyword>
<organism evidence="3">
    <name type="scientific">Hexamita inflata</name>
    <dbReference type="NCBI Taxonomy" id="28002"/>
    <lineage>
        <taxon>Eukaryota</taxon>
        <taxon>Metamonada</taxon>
        <taxon>Diplomonadida</taxon>
        <taxon>Hexamitidae</taxon>
        <taxon>Hexamitinae</taxon>
        <taxon>Hexamita</taxon>
    </lineage>
</organism>
<evidence type="ECO:0000313" key="5">
    <source>
        <dbReference type="EMBL" id="CAI9963557.1"/>
    </source>
</evidence>
<dbReference type="PANTHER" id="PTHR19842:SF0">
    <property type="entry name" value="TARGET OF RAPAMYCIN COMPLEX SUBUNIT LST8"/>
    <property type="match status" value="1"/>
</dbReference>
<dbReference type="SUPFAM" id="SSF50978">
    <property type="entry name" value="WD40 repeat-like"/>
    <property type="match status" value="1"/>
</dbReference>
<dbReference type="PROSITE" id="PS50082">
    <property type="entry name" value="WD_REPEATS_2"/>
    <property type="match status" value="2"/>
</dbReference>
<dbReference type="EMBL" id="CATOUU010000969">
    <property type="protein sequence ID" value="CAI9963557.1"/>
    <property type="molecule type" value="Genomic_DNA"/>
</dbReference>
<dbReference type="GO" id="GO:0031931">
    <property type="term" value="C:TORC1 complex"/>
    <property type="evidence" value="ECO:0007669"/>
    <property type="project" value="InterPro"/>
</dbReference>
<dbReference type="GO" id="GO:0031932">
    <property type="term" value="C:TORC2 complex"/>
    <property type="evidence" value="ECO:0007669"/>
    <property type="project" value="InterPro"/>
</dbReference>
<feature type="repeat" description="WD" evidence="2">
    <location>
        <begin position="1"/>
        <end position="29"/>
    </location>
</feature>
<evidence type="ECO:0000313" key="7">
    <source>
        <dbReference type="EMBL" id="CAL6042543.1"/>
    </source>
</evidence>
<evidence type="ECO:0000256" key="2">
    <source>
        <dbReference type="PROSITE-ProRule" id="PRU00221"/>
    </source>
</evidence>
<dbReference type="EMBL" id="CAXDID020000154">
    <property type="protein sequence ID" value="CAL6042543.1"/>
    <property type="molecule type" value="Genomic_DNA"/>
</dbReference>
<dbReference type="InterPro" id="IPR036322">
    <property type="entry name" value="WD40_repeat_dom_sf"/>
</dbReference>
<dbReference type="InterPro" id="IPR037588">
    <property type="entry name" value="MLST8"/>
</dbReference>
<evidence type="ECO:0000313" key="3">
    <source>
        <dbReference type="EMBL" id="CAI9944228.1"/>
    </source>
</evidence>
<reference evidence="3" key="1">
    <citation type="submission" date="2023-06" db="EMBL/GenBank/DDBJ databases">
        <authorList>
            <person name="Kurt Z."/>
        </authorList>
    </citation>
    <scope>NUCLEOTIDE SEQUENCE</scope>
</reference>
<dbReference type="InterPro" id="IPR015943">
    <property type="entry name" value="WD40/YVTN_repeat-like_dom_sf"/>
</dbReference>
<dbReference type="Gene3D" id="2.130.10.10">
    <property type="entry name" value="YVTN repeat-like/Quinoprotein amine dehydrogenase"/>
    <property type="match status" value="1"/>
</dbReference>
<dbReference type="EMBL" id="CAXDID020000455">
    <property type="protein sequence ID" value="CAL6093205.1"/>
    <property type="molecule type" value="Genomic_DNA"/>
</dbReference>
<evidence type="ECO:0000313" key="4">
    <source>
        <dbReference type="EMBL" id="CAI9949473.1"/>
    </source>
</evidence>
<dbReference type="EMBL" id="CATOUU010000799">
    <property type="protein sequence ID" value="CAI9949473.1"/>
    <property type="molecule type" value="Genomic_DNA"/>
</dbReference>
<dbReference type="Proteomes" id="UP001642409">
    <property type="component" value="Unassembled WGS sequence"/>
</dbReference>
<evidence type="ECO:0000256" key="1">
    <source>
        <dbReference type="ARBA" id="ARBA00009890"/>
    </source>
</evidence>
<dbReference type="InterPro" id="IPR001680">
    <property type="entry name" value="WD40_rpt"/>
</dbReference>
<dbReference type="Pfam" id="PF00400">
    <property type="entry name" value="WD40"/>
    <property type="match status" value="1"/>
</dbReference>
<dbReference type="GO" id="GO:0032956">
    <property type="term" value="P:regulation of actin cytoskeleton organization"/>
    <property type="evidence" value="ECO:0007669"/>
    <property type="project" value="TreeGrafter"/>
</dbReference>
<gene>
    <name evidence="6" type="ORF">HINF_LOCUS27346</name>
    <name evidence="3" type="ORF">HINF_LOCUS31873</name>
    <name evidence="4" type="ORF">HINF_LOCUS37118</name>
    <name evidence="7" type="ORF">HINF_LOCUS39641</name>
    <name evidence="5" type="ORF">HINF_LOCUS51202</name>
    <name evidence="8" type="ORF">HINF_LOCUS66827</name>
</gene>
<evidence type="ECO:0000313" key="6">
    <source>
        <dbReference type="EMBL" id="CAL6020267.1"/>
    </source>
</evidence>
<protein>
    <submittedName>
        <fullName evidence="3">G beta-like protein GBL</fullName>
    </submittedName>
    <submittedName>
        <fullName evidence="6">G_beta-like protein GBL</fullName>
    </submittedName>
</protein>
<sequence>MTSEIVLATGSYDGIIRFWKAAEQKCIAQIDFDTTVCGLAISPNRQFIAGCGLNSLRVFRVDNQLQQTFLRPDQDQCCFSQVLFSKAGDYIFGASEDGSLKAFETRQLSQAFSYKNKAVINSVASFDSYVIFGDQNGRLTQLDIRSPKQPVNIIQAFDLDIGVRYVSYQNKRLVCCDSRGILQLYDTTSMSQLQSIQGHSDQIHKAKLSPDATQLVSTGADRTVKLWSLKSDKLVKTAQMGVENCCLDVDWNSTGQFLLVGVDKCPKLFTAGNGTFDIVKQYGGHGKFVTAVALAD</sequence>
<dbReference type="PANTHER" id="PTHR19842">
    <property type="entry name" value="G BETA-LIKE PROTEIN GBL"/>
    <property type="match status" value="1"/>
</dbReference>
<dbReference type="EMBL" id="CATOUU010000722">
    <property type="protein sequence ID" value="CAI9944228.1"/>
    <property type="molecule type" value="Genomic_DNA"/>
</dbReference>
<feature type="repeat" description="WD" evidence="2">
    <location>
        <begin position="196"/>
        <end position="237"/>
    </location>
</feature>
<dbReference type="PROSITE" id="PS50294">
    <property type="entry name" value="WD_REPEATS_REGION"/>
    <property type="match status" value="1"/>
</dbReference>
<dbReference type="GO" id="GO:0031929">
    <property type="term" value="P:TOR signaling"/>
    <property type="evidence" value="ECO:0007669"/>
    <property type="project" value="InterPro"/>
</dbReference>
<dbReference type="AlphaFoldDB" id="A0AA86PSR5"/>
<evidence type="ECO:0000313" key="9">
    <source>
        <dbReference type="Proteomes" id="UP001642409"/>
    </source>
</evidence>
<reference evidence="6 9" key="2">
    <citation type="submission" date="2024-07" db="EMBL/GenBank/DDBJ databases">
        <authorList>
            <person name="Akdeniz Z."/>
        </authorList>
    </citation>
    <scope>NUCLEOTIDE SEQUENCE [LARGE SCALE GENOMIC DNA]</scope>
</reference>
<dbReference type="EMBL" id="CAXDID020000085">
    <property type="protein sequence ID" value="CAL6020267.1"/>
    <property type="molecule type" value="Genomic_DNA"/>
</dbReference>